<dbReference type="AlphaFoldDB" id="E3BPY7"/>
<evidence type="ECO:0000256" key="1">
    <source>
        <dbReference type="SAM" id="Phobius"/>
    </source>
</evidence>
<keyword evidence="1" id="KW-0812">Transmembrane</keyword>
<comment type="caution">
    <text evidence="2">The sequence shown here is derived from an EMBL/GenBank/DDBJ whole genome shotgun (WGS) entry which is preliminary data.</text>
</comment>
<organism evidence="2 3">
    <name type="scientific">Vibrio caribbeanicus ATCC BAA-2122</name>
    <dbReference type="NCBI Taxonomy" id="796620"/>
    <lineage>
        <taxon>Bacteria</taxon>
        <taxon>Pseudomonadati</taxon>
        <taxon>Pseudomonadota</taxon>
        <taxon>Gammaproteobacteria</taxon>
        <taxon>Vibrionales</taxon>
        <taxon>Vibrionaceae</taxon>
        <taxon>Vibrio</taxon>
    </lineage>
</organism>
<dbReference type="STRING" id="796620.VIBC2010_02556"/>
<evidence type="ECO:0000313" key="2">
    <source>
        <dbReference type="EMBL" id="EFP94912.1"/>
    </source>
</evidence>
<keyword evidence="1" id="KW-1133">Transmembrane helix</keyword>
<dbReference type="Proteomes" id="UP000002943">
    <property type="component" value="Unassembled WGS sequence"/>
</dbReference>
<gene>
    <name evidence="2" type="ORF">VIBC2010_02556</name>
</gene>
<evidence type="ECO:0000313" key="3">
    <source>
        <dbReference type="Proteomes" id="UP000002943"/>
    </source>
</evidence>
<dbReference type="EMBL" id="AEIU01000111">
    <property type="protein sequence ID" value="EFP94912.1"/>
    <property type="molecule type" value="Genomic_DNA"/>
</dbReference>
<proteinExistence type="predicted"/>
<sequence>MINMKDLLKKILALLFFIAITLWCAFGVYDFSNLVKSVGIEPIIKVSGYFNNTSSFVLLGFFLPCIPMALLNIFLNVQLPKLTLRLMLLGALIFAAIGHYFDSSLREEIRDNDYIECSVDREVALKYSSRTYVRSPETCD</sequence>
<keyword evidence="1" id="KW-0472">Membrane</keyword>
<name>E3BPY7_9VIBR</name>
<accession>E3BPY7</accession>
<feature type="transmembrane region" description="Helical" evidence="1">
    <location>
        <begin position="82"/>
        <end position="101"/>
    </location>
</feature>
<keyword evidence="3" id="KW-1185">Reference proteome</keyword>
<dbReference type="eggNOG" id="ENOG5031Q62">
    <property type="taxonomic scope" value="Bacteria"/>
</dbReference>
<feature type="transmembrane region" description="Helical" evidence="1">
    <location>
        <begin position="56"/>
        <end position="75"/>
    </location>
</feature>
<protein>
    <submittedName>
        <fullName evidence="2">Uncharacterized protein</fullName>
    </submittedName>
</protein>
<reference evidence="2 3" key="1">
    <citation type="journal article" date="2012" name="Int. J. Syst. Evol. Microbiol.">
        <title>Vibrio caribbeanicus sp. nov., isolated from the marine sponge Scleritoderma cyanea.</title>
        <authorList>
            <person name="Hoffmann M."/>
            <person name="Monday S.R."/>
            <person name="Allard M.W."/>
            <person name="Strain E.A."/>
            <person name="Whittaker P."/>
            <person name="Naum M."/>
            <person name="McCarthy P.J."/>
            <person name="Lopez J.V."/>
            <person name="Fischer M."/>
            <person name="Brown E.W."/>
        </authorList>
    </citation>
    <scope>NUCLEOTIDE SEQUENCE [LARGE SCALE GENOMIC DNA]</scope>
    <source>
        <strain evidence="2 3">ATCC BAA-2122</strain>
    </source>
</reference>